<comment type="caution">
    <text evidence="1">The sequence shown here is derived from an EMBL/GenBank/DDBJ whole genome shotgun (WGS) entry which is preliminary data.</text>
</comment>
<evidence type="ECO:0000313" key="2">
    <source>
        <dbReference type="Proteomes" id="UP000078454"/>
    </source>
</evidence>
<keyword evidence="2" id="KW-1185">Reference proteome</keyword>
<reference evidence="1 2" key="1">
    <citation type="submission" date="2016-05" db="EMBL/GenBank/DDBJ databases">
        <title>Paenibacillus sp. 1ZS3-15 nov., isolated from the rhizosphere soil.</title>
        <authorList>
            <person name="Zhang X.X."/>
            <person name="Zhang J."/>
        </authorList>
    </citation>
    <scope>NUCLEOTIDE SEQUENCE [LARGE SCALE GENOMIC DNA]</scope>
    <source>
        <strain evidence="1 2">1ZS3-15</strain>
    </source>
</reference>
<protein>
    <submittedName>
        <fullName evidence="1">Uncharacterized protein</fullName>
    </submittedName>
</protein>
<dbReference type="Proteomes" id="UP000078454">
    <property type="component" value="Unassembled WGS sequence"/>
</dbReference>
<name>A0A198AJ91_9BACL</name>
<dbReference type="AlphaFoldDB" id="A0A198AJ91"/>
<sequence length="70" mass="7789">MKFRVNTEYVDRTLGQRVHVGEEIELSAERVNTIQALGVRLEPIAEGPEVKTATAPKVEKAVSNRGNKRT</sequence>
<dbReference type="RefSeq" id="WP_068662717.1">
    <property type="nucleotide sequence ID" value="NZ_LYPB01000049.1"/>
</dbReference>
<gene>
    <name evidence="1" type="ORF">A8708_30075</name>
</gene>
<proteinExistence type="predicted"/>
<organism evidence="1 2">
    <name type="scientific">Paenibacillus oryzisoli</name>
    <dbReference type="NCBI Taxonomy" id="1850517"/>
    <lineage>
        <taxon>Bacteria</taxon>
        <taxon>Bacillati</taxon>
        <taxon>Bacillota</taxon>
        <taxon>Bacilli</taxon>
        <taxon>Bacillales</taxon>
        <taxon>Paenibacillaceae</taxon>
        <taxon>Paenibacillus</taxon>
    </lineage>
</organism>
<accession>A0A198AJ91</accession>
<evidence type="ECO:0000313" key="1">
    <source>
        <dbReference type="EMBL" id="OAS21140.1"/>
    </source>
</evidence>
<dbReference type="EMBL" id="LYPB01000049">
    <property type="protein sequence ID" value="OAS21140.1"/>
    <property type="molecule type" value="Genomic_DNA"/>
</dbReference>
<dbReference type="STRING" id="1850517.A8708_30075"/>